<dbReference type="AlphaFoldDB" id="A0A9P8QRE6"/>
<organism evidence="4 5">
    <name type="scientific">Trichoderma cornu-damae</name>
    <dbReference type="NCBI Taxonomy" id="654480"/>
    <lineage>
        <taxon>Eukaryota</taxon>
        <taxon>Fungi</taxon>
        <taxon>Dikarya</taxon>
        <taxon>Ascomycota</taxon>
        <taxon>Pezizomycotina</taxon>
        <taxon>Sordariomycetes</taxon>
        <taxon>Hypocreomycetidae</taxon>
        <taxon>Hypocreales</taxon>
        <taxon>Hypocreaceae</taxon>
        <taxon>Trichoderma</taxon>
    </lineage>
</organism>
<dbReference type="SUPFAM" id="SSF53927">
    <property type="entry name" value="Cytidine deaminase-like"/>
    <property type="match status" value="1"/>
</dbReference>
<proteinExistence type="predicted"/>
<feature type="compositionally biased region" description="Acidic residues" evidence="2">
    <location>
        <begin position="79"/>
        <end position="88"/>
    </location>
</feature>
<accession>A0A9P8QRE6</accession>
<dbReference type="CDD" id="cd01285">
    <property type="entry name" value="nucleoside_deaminase"/>
    <property type="match status" value="1"/>
</dbReference>
<evidence type="ECO:0000259" key="3">
    <source>
        <dbReference type="PROSITE" id="PS51747"/>
    </source>
</evidence>
<keyword evidence="5" id="KW-1185">Reference proteome</keyword>
<dbReference type="OrthoDB" id="1701769at2759"/>
<dbReference type="GO" id="GO:0046872">
    <property type="term" value="F:metal ion binding"/>
    <property type="evidence" value="ECO:0007669"/>
    <property type="project" value="UniProtKB-KW"/>
</dbReference>
<feature type="region of interest" description="Disordered" evidence="2">
    <location>
        <begin position="300"/>
        <end position="330"/>
    </location>
</feature>
<dbReference type="GO" id="GO:0002100">
    <property type="term" value="P:tRNA wobble adenosine to inosine editing"/>
    <property type="evidence" value="ECO:0007669"/>
    <property type="project" value="InterPro"/>
</dbReference>
<comment type="caution">
    <text evidence="4">The sequence shown here is derived from an EMBL/GenBank/DDBJ whole genome shotgun (WGS) entry which is preliminary data.</text>
</comment>
<reference evidence="4" key="1">
    <citation type="submission" date="2021-08" db="EMBL/GenBank/DDBJ databases">
        <title>Chromosome-Level Trichoderma cornu-damae using Hi-C Data.</title>
        <authorList>
            <person name="Kim C.S."/>
        </authorList>
    </citation>
    <scope>NUCLEOTIDE SEQUENCE</scope>
    <source>
        <strain evidence="4">KA19-0412C</strain>
    </source>
</reference>
<dbReference type="PROSITE" id="PS51747">
    <property type="entry name" value="CYT_DCMP_DEAMINASES_2"/>
    <property type="match status" value="1"/>
</dbReference>
<feature type="region of interest" description="Disordered" evidence="2">
    <location>
        <begin position="494"/>
        <end position="525"/>
    </location>
</feature>
<dbReference type="Proteomes" id="UP000827724">
    <property type="component" value="Unassembled WGS sequence"/>
</dbReference>
<dbReference type="InterPro" id="IPR016193">
    <property type="entry name" value="Cytidine_deaminase-like"/>
</dbReference>
<dbReference type="GO" id="GO:0005737">
    <property type="term" value="C:cytoplasm"/>
    <property type="evidence" value="ECO:0007669"/>
    <property type="project" value="TreeGrafter"/>
</dbReference>
<dbReference type="GO" id="GO:0052717">
    <property type="term" value="F:tRNA-specific adenosine-34 deaminase activity"/>
    <property type="evidence" value="ECO:0007669"/>
    <property type="project" value="UniProtKB-EC"/>
</dbReference>
<feature type="region of interest" description="Disordered" evidence="2">
    <location>
        <begin position="20"/>
        <end position="103"/>
    </location>
</feature>
<evidence type="ECO:0000256" key="1">
    <source>
        <dbReference type="ARBA" id="ARBA00022801"/>
    </source>
</evidence>
<gene>
    <name evidence="4" type="ORF">Trco_003450</name>
</gene>
<sequence>MTAASVKAFSMAGARRAFRRVFRRGLPPIEKSDDEDALDPPPPPPPNTPSSDFEISLLEGTDPKTTPTDSDRGLNFSTGDEDDFDGDNYNDSSTMSFKPTIPPGTTFGRALEYAFAGDDGEDQQLLDGQVDSLTEQMAGATMGGGKGVGLAEADSEADSEALAEALALAEYEESIAALAEKPLTAYEESMAALTLENPVLGAEYVKHLTFMGEAIKMLLTGPLPASLQAALALKTNETPVGCILVYEGKVIAKGMNATNVTRNGTRHAELMAISALLAIPGMDGVKTTCLKSKVPPTLPVAPVKEGESSTAAAQPDWRSPDEGNEDGGKGHLYPYGQKLIDGFVDRRILSKCILYVTVEPCIMCASLLRQFGINKVYFGALNDKFGGAGGVLSIHANNTPAAPVEPVRPKFPFGAGSLGVSHPIGGGDGGDIEPGFEIEGGWCREEAVALLRRFYVQENSRAIFFPPPLPLAPVPRKKDGRAARLAAMVGLDAATDADDESDGDVAMKENVDPGKHRRPRPGKAH</sequence>
<feature type="domain" description="CMP/dCMP-type deaminase" evidence="3">
    <location>
        <begin position="205"/>
        <end position="392"/>
    </location>
</feature>
<dbReference type="EMBL" id="JAIWOZ010000003">
    <property type="protein sequence ID" value="KAH6607137.1"/>
    <property type="molecule type" value="Genomic_DNA"/>
</dbReference>
<feature type="compositionally biased region" description="Basic and acidic residues" evidence="2">
    <location>
        <begin position="318"/>
        <end position="329"/>
    </location>
</feature>
<evidence type="ECO:0000313" key="5">
    <source>
        <dbReference type="Proteomes" id="UP000827724"/>
    </source>
</evidence>
<evidence type="ECO:0000256" key="2">
    <source>
        <dbReference type="SAM" id="MobiDB-lite"/>
    </source>
</evidence>
<feature type="compositionally biased region" description="Basic and acidic residues" evidence="2">
    <location>
        <begin position="505"/>
        <end position="514"/>
    </location>
</feature>
<dbReference type="PANTHER" id="PTHR11079:SF149">
    <property type="entry name" value="TRNA-SPECIFIC ADENOSINE DEAMINASE 2"/>
    <property type="match status" value="1"/>
</dbReference>
<feature type="compositionally biased region" description="Pro residues" evidence="2">
    <location>
        <begin position="39"/>
        <end position="48"/>
    </location>
</feature>
<protein>
    <submittedName>
        <fullName evidence="4">Cmp dcmp deaminase</fullName>
    </submittedName>
</protein>
<dbReference type="PANTHER" id="PTHR11079">
    <property type="entry name" value="CYTOSINE DEAMINASE FAMILY MEMBER"/>
    <property type="match status" value="1"/>
</dbReference>
<dbReference type="Pfam" id="PF00383">
    <property type="entry name" value="dCMP_cyt_deam_1"/>
    <property type="match status" value="2"/>
</dbReference>
<evidence type="ECO:0000313" key="4">
    <source>
        <dbReference type="EMBL" id="KAH6607137.1"/>
    </source>
</evidence>
<feature type="compositionally biased region" description="Basic residues" evidence="2">
    <location>
        <begin position="515"/>
        <end position="525"/>
    </location>
</feature>
<dbReference type="InterPro" id="IPR002125">
    <property type="entry name" value="CMP_dCMP_dom"/>
</dbReference>
<dbReference type="GO" id="GO:0005634">
    <property type="term" value="C:nucleus"/>
    <property type="evidence" value="ECO:0007669"/>
    <property type="project" value="TreeGrafter"/>
</dbReference>
<keyword evidence="1" id="KW-0378">Hydrolase</keyword>
<dbReference type="Gene3D" id="3.40.140.10">
    <property type="entry name" value="Cytidine Deaminase, domain 2"/>
    <property type="match status" value="1"/>
</dbReference>
<name>A0A9P8QRE6_9HYPO</name>